<organism evidence="2">
    <name type="scientific">Arion vulgaris</name>
    <dbReference type="NCBI Taxonomy" id="1028688"/>
    <lineage>
        <taxon>Eukaryota</taxon>
        <taxon>Metazoa</taxon>
        <taxon>Spiralia</taxon>
        <taxon>Lophotrochozoa</taxon>
        <taxon>Mollusca</taxon>
        <taxon>Gastropoda</taxon>
        <taxon>Heterobranchia</taxon>
        <taxon>Euthyneura</taxon>
        <taxon>Panpulmonata</taxon>
        <taxon>Eupulmonata</taxon>
        <taxon>Stylommatophora</taxon>
        <taxon>Helicina</taxon>
        <taxon>Arionoidea</taxon>
        <taxon>Arionidae</taxon>
        <taxon>Arion</taxon>
    </lineage>
</organism>
<proteinExistence type="predicted"/>
<accession>A0A0B7A0Q8</accession>
<feature type="non-terminal residue" evidence="2">
    <location>
        <position position="1"/>
    </location>
</feature>
<gene>
    <name evidence="2" type="primary">ORF87919</name>
</gene>
<dbReference type="SMART" id="SM00228">
    <property type="entry name" value="PDZ"/>
    <property type="match status" value="1"/>
</dbReference>
<protein>
    <recommendedName>
        <fullName evidence="1">PDZ domain-containing protein</fullName>
    </recommendedName>
</protein>
<feature type="domain" description="PDZ" evidence="1">
    <location>
        <begin position="90"/>
        <end position="161"/>
    </location>
</feature>
<dbReference type="PANTHER" id="PTHR11324">
    <property type="entry name" value="IL16-RELATED"/>
    <property type="match status" value="1"/>
</dbReference>
<dbReference type="AlphaFoldDB" id="A0A0B7A0Q8"/>
<dbReference type="Gene3D" id="2.30.42.10">
    <property type="match status" value="1"/>
</dbReference>
<dbReference type="EMBL" id="HACG01026846">
    <property type="protein sequence ID" value="CEK73711.1"/>
    <property type="molecule type" value="Transcribed_RNA"/>
</dbReference>
<evidence type="ECO:0000313" key="2">
    <source>
        <dbReference type="EMBL" id="CEK73711.1"/>
    </source>
</evidence>
<dbReference type="SUPFAM" id="SSF50156">
    <property type="entry name" value="PDZ domain-like"/>
    <property type="match status" value="1"/>
</dbReference>
<dbReference type="Pfam" id="PF00595">
    <property type="entry name" value="PDZ"/>
    <property type="match status" value="1"/>
</dbReference>
<evidence type="ECO:0000259" key="1">
    <source>
        <dbReference type="PROSITE" id="PS50106"/>
    </source>
</evidence>
<name>A0A0B7A0Q8_9EUPU</name>
<dbReference type="InterPro" id="IPR036034">
    <property type="entry name" value="PDZ_sf"/>
</dbReference>
<reference evidence="2" key="1">
    <citation type="submission" date="2014-12" db="EMBL/GenBank/DDBJ databases">
        <title>Insight into the proteome of Arion vulgaris.</title>
        <authorList>
            <person name="Aradska J."/>
            <person name="Bulat T."/>
            <person name="Smidak R."/>
            <person name="Sarate P."/>
            <person name="Gangsoo J."/>
            <person name="Sialana F."/>
            <person name="Bilban M."/>
            <person name="Lubec G."/>
        </authorList>
    </citation>
    <scope>NUCLEOTIDE SEQUENCE</scope>
    <source>
        <tissue evidence="2">Skin</tissue>
    </source>
</reference>
<dbReference type="PANTHER" id="PTHR11324:SF16">
    <property type="entry name" value="PDZ DOMAIN-CONTAINING PROTEIN 2"/>
    <property type="match status" value="1"/>
</dbReference>
<sequence>RNEQIKSSLVSNENVSVIKPNVFNGEQERAKNKTVNESHEYLKNVQVSSLQAPDKKSSVNVTKLQEHVQVENIASSPTGSPTLLGPGVHKVVMTKGATGVGFCLEGGVGSPKGDLPITIKRIFKGGPAEKCGLLKVNDEVLEVNGLKFSTMRHYEAWNHLKFLKDGEVHITIQRN</sequence>
<dbReference type="InterPro" id="IPR001478">
    <property type="entry name" value="PDZ"/>
</dbReference>
<dbReference type="PROSITE" id="PS50106">
    <property type="entry name" value="PDZ"/>
    <property type="match status" value="1"/>
</dbReference>